<dbReference type="GO" id="GO:0017108">
    <property type="term" value="F:5'-flap endonuclease activity"/>
    <property type="evidence" value="ECO:0007669"/>
    <property type="project" value="TreeGrafter"/>
</dbReference>
<keyword evidence="4" id="KW-0540">Nuclease</keyword>
<dbReference type="CDD" id="cd09907">
    <property type="entry name" value="H3TH_FEN1-Euk"/>
    <property type="match status" value="1"/>
</dbReference>
<evidence type="ECO:0000256" key="7">
    <source>
        <dbReference type="ARBA" id="ARBA00022763"/>
    </source>
</evidence>
<evidence type="ECO:0000256" key="4">
    <source>
        <dbReference type="ARBA" id="ARBA00022722"/>
    </source>
</evidence>
<evidence type="ECO:0000256" key="8">
    <source>
        <dbReference type="ARBA" id="ARBA00022801"/>
    </source>
</evidence>
<protein>
    <recommendedName>
        <fullName evidence="15">XPG-I domain-containing protein</fullName>
    </recommendedName>
</protein>
<dbReference type="PANTHER" id="PTHR11081:SF9">
    <property type="entry name" value="FLAP ENDONUCLEASE 1"/>
    <property type="match status" value="1"/>
</dbReference>
<evidence type="ECO:0000313" key="17">
    <source>
        <dbReference type="Proteomes" id="UP000631114"/>
    </source>
</evidence>
<dbReference type="GO" id="GO:0003677">
    <property type="term" value="F:DNA binding"/>
    <property type="evidence" value="ECO:0007669"/>
    <property type="project" value="InterPro"/>
</dbReference>
<name>A0A835HBM5_9MAGN</name>
<evidence type="ECO:0000256" key="13">
    <source>
        <dbReference type="ARBA" id="ARBA00023242"/>
    </source>
</evidence>
<keyword evidence="12" id="KW-0234">DNA repair</keyword>
<dbReference type="Proteomes" id="UP000631114">
    <property type="component" value="Unassembled WGS sequence"/>
</dbReference>
<gene>
    <name evidence="16" type="ORF">IFM89_026213</name>
</gene>
<keyword evidence="11" id="KW-0496">Mitochondrion</keyword>
<evidence type="ECO:0000256" key="10">
    <source>
        <dbReference type="ARBA" id="ARBA00022842"/>
    </source>
</evidence>
<evidence type="ECO:0000256" key="14">
    <source>
        <dbReference type="ARBA" id="ARBA00034726"/>
    </source>
</evidence>
<keyword evidence="3" id="KW-0235">DNA replication</keyword>
<dbReference type="InterPro" id="IPR008918">
    <property type="entry name" value="HhH2"/>
</dbReference>
<dbReference type="EMBL" id="JADFTS010000008">
    <property type="protein sequence ID" value="KAF9593953.1"/>
    <property type="molecule type" value="Genomic_DNA"/>
</dbReference>
<evidence type="ECO:0000256" key="6">
    <source>
        <dbReference type="ARBA" id="ARBA00022759"/>
    </source>
</evidence>
<dbReference type="InterPro" id="IPR006084">
    <property type="entry name" value="XPG/Rad2"/>
</dbReference>
<evidence type="ECO:0000256" key="12">
    <source>
        <dbReference type="ARBA" id="ARBA00023204"/>
    </source>
</evidence>
<keyword evidence="10" id="KW-0460">Magnesium</keyword>
<dbReference type="Gene3D" id="1.10.150.20">
    <property type="entry name" value="5' to 3' exonuclease, C-terminal subdomain"/>
    <property type="match status" value="1"/>
</dbReference>
<evidence type="ECO:0000259" key="15">
    <source>
        <dbReference type="Pfam" id="PF00867"/>
    </source>
</evidence>
<dbReference type="PANTHER" id="PTHR11081">
    <property type="entry name" value="FLAP ENDONUCLEASE FAMILY MEMBER"/>
    <property type="match status" value="1"/>
</dbReference>
<comment type="similarity">
    <text evidence="14">Belongs to the XPG/RAD2 endonuclease family. FEN1 subfamily.</text>
</comment>
<reference evidence="16 17" key="1">
    <citation type="submission" date="2020-10" db="EMBL/GenBank/DDBJ databases">
        <title>The Coptis chinensis genome and diversification of protoberbering-type alkaloids.</title>
        <authorList>
            <person name="Wang B."/>
            <person name="Shu S."/>
            <person name="Song C."/>
            <person name="Liu Y."/>
        </authorList>
    </citation>
    <scope>NUCLEOTIDE SEQUENCE [LARGE SCALE GENOMIC DNA]</scope>
    <source>
        <strain evidence="16">HL-2020</strain>
        <tissue evidence="16">Leaf</tissue>
    </source>
</reference>
<organism evidence="16 17">
    <name type="scientific">Coptis chinensis</name>
    <dbReference type="NCBI Taxonomy" id="261450"/>
    <lineage>
        <taxon>Eukaryota</taxon>
        <taxon>Viridiplantae</taxon>
        <taxon>Streptophyta</taxon>
        <taxon>Embryophyta</taxon>
        <taxon>Tracheophyta</taxon>
        <taxon>Spermatophyta</taxon>
        <taxon>Magnoliopsida</taxon>
        <taxon>Ranunculales</taxon>
        <taxon>Ranunculaceae</taxon>
        <taxon>Coptidoideae</taxon>
        <taxon>Coptis</taxon>
    </lineage>
</organism>
<keyword evidence="2" id="KW-0597">Phosphoprotein</keyword>
<dbReference type="GO" id="GO:0008409">
    <property type="term" value="F:5'-3' exonuclease activity"/>
    <property type="evidence" value="ECO:0007669"/>
    <property type="project" value="TreeGrafter"/>
</dbReference>
<dbReference type="GO" id="GO:0046872">
    <property type="term" value="F:metal ion binding"/>
    <property type="evidence" value="ECO:0007669"/>
    <property type="project" value="UniProtKB-KW"/>
</dbReference>
<keyword evidence="9" id="KW-0269">Exonuclease</keyword>
<dbReference type="SUPFAM" id="SSF47807">
    <property type="entry name" value="5' to 3' exonuclease, C-terminal subdomain"/>
    <property type="match status" value="1"/>
</dbReference>
<keyword evidence="8" id="KW-0378">Hydrolase</keyword>
<evidence type="ECO:0000256" key="3">
    <source>
        <dbReference type="ARBA" id="ARBA00022705"/>
    </source>
</evidence>
<dbReference type="InterPro" id="IPR029060">
    <property type="entry name" value="PIN-like_dom_sf"/>
</dbReference>
<evidence type="ECO:0000256" key="11">
    <source>
        <dbReference type="ARBA" id="ARBA00023128"/>
    </source>
</evidence>
<evidence type="ECO:0000256" key="9">
    <source>
        <dbReference type="ARBA" id="ARBA00022839"/>
    </source>
</evidence>
<dbReference type="AlphaFoldDB" id="A0A835HBM5"/>
<evidence type="ECO:0000256" key="1">
    <source>
        <dbReference type="ARBA" id="ARBA00001946"/>
    </source>
</evidence>
<dbReference type="SMART" id="SM00279">
    <property type="entry name" value="HhH2"/>
    <property type="match status" value="1"/>
</dbReference>
<feature type="domain" description="XPG-I" evidence="15">
    <location>
        <begin position="8"/>
        <end position="71"/>
    </location>
</feature>
<dbReference type="InterPro" id="IPR006086">
    <property type="entry name" value="XPG-I_dom"/>
</dbReference>
<dbReference type="GO" id="GO:0006260">
    <property type="term" value="P:DNA replication"/>
    <property type="evidence" value="ECO:0007669"/>
    <property type="project" value="UniProtKB-KW"/>
</dbReference>
<keyword evidence="17" id="KW-1185">Reference proteome</keyword>
<accession>A0A835HBM5</accession>
<keyword evidence="6" id="KW-0255">Endonuclease</keyword>
<dbReference type="OrthoDB" id="1937206at2759"/>
<dbReference type="SUPFAM" id="SSF88723">
    <property type="entry name" value="PIN domain-like"/>
    <property type="match status" value="1"/>
</dbReference>
<keyword evidence="5" id="KW-0479">Metal-binding</keyword>
<dbReference type="GO" id="GO:0006281">
    <property type="term" value="P:DNA repair"/>
    <property type="evidence" value="ECO:0007669"/>
    <property type="project" value="UniProtKB-KW"/>
</dbReference>
<evidence type="ECO:0000313" key="16">
    <source>
        <dbReference type="EMBL" id="KAF9593953.1"/>
    </source>
</evidence>
<keyword evidence="13" id="KW-0539">Nucleus</keyword>
<dbReference type="InterPro" id="IPR036279">
    <property type="entry name" value="5-3_exonuclease_C_sf"/>
</dbReference>
<comment type="cofactor">
    <cofactor evidence="1">
        <name>Mg(2+)</name>
        <dbReference type="ChEBI" id="CHEBI:18420"/>
    </cofactor>
</comment>
<dbReference type="Pfam" id="PF00867">
    <property type="entry name" value="XPG_I"/>
    <property type="match status" value="1"/>
</dbReference>
<dbReference type="FunFam" id="1.10.150.20:FF:000009">
    <property type="entry name" value="Flap endonuclease 1"/>
    <property type="match status" value="1"/>
</dbReference>
<dbReference type="PRINTS" id="PR00853">
    <property type="entry name" value="XPGRADSUPER"/>
</dbReference>
<evidence type="ECO:0000256" key="2">
    <source>
        <dbReference type="ARBA" id="ARBA00022553"/>
    </source>
</evidence>
<sequence>MLCFIKVGDEVYAAAAEDMDTLTFGAPLFLCQLSGSSGKVLVVEYEVAKILEELKLTMDQFIDFCILCGCDYCESIRGIGEQTALKLVRRYGSIENIVKNISKVRYLKIGHTKKLEARYLFKESVVSTDDLKAEIEWTTPDEVKTFSFVHKMDYMIPLAPWAIEKIKAAENKYSHGPQW</sequence>
<keyword evidence="7" id="KW-0227">DNA damage</keyword>
<evidence type="ECO:0000256" key="5">
    <source>
        <dbReference type="ARBA" id="ARBA00022723"/>
    </source>
</evidence>
<comment type="caution">
    <text evidence="16">The sequence shown here is derived from an EMBL/GenBank/DDBJ whole genome shotgun (WGS) entry which is preliminary data.</text>
</comment>
<proteinExistence type="inferred from homology"/>